<dbReference type="RefSeq" id="WP_176163397.1">
    <property type="nucleotide sequence ID" value="NZ_CP054929.1"/>
</dbReference>
<dbReference type="EMBL" id="CP054929">
    <property type="protein sequence ID" value="QKW51680.1"/>
    <property type="molecule type" value="Genomic_DNA"/>
</dbReference>
<dbReference type="AlphaFoldDB" id="A0A7H8NAX7"/>
<feature type="compositionally biased region" description="Low complexity" evidence="1">
    <location>
        <begin position="141"/>
        <end position="155"/>
    </location>
</feature>
<evidence type="ECO:0008006" key="4">
    <source>
        <dbReference type="Google" id="ProtNLM"/>
    </source>
</evidence>
<protein>
    <recommendedName>
        <fullName evidence="4">Collagen-like protein</fullName>
    </recommendedName>
</protein>
<evidence type="ECO:0000313" key="3">
    <source>
        <dbReference type="Proteomes" id="UP000509303"/>
    </source>
</evidence>
<gene>
    <name evidence="2" type="ORF">HUT08_21555</name>
</gene>
<organism evidence="2 3">
    <name type="scientific">Streptomyces buecherae</name>
    <dbReference type="NCBI Taxonomy" id="2763006"/>
    <lineage>
        <taxon>Bacteria</taxon>
        <taxon>Bacillati</taxon>
        <taxon>Actinomycetota</taxon>
        <taxon>Actinomycetes</taxon>
        <taxon>Kitasatosporales</taxon>
        <taxon>Streptomycetaceae</taxon>
        <taxon>Streptomyces</taxon>
    </lineage>
</organism>
<feature type="region of interest" description="Disordered" evidence="1">
    <location>
        <begin position="105"/>
        <end position="159"/>
    </location>
</feature>
<dbReference type="Proteomes" id="UP000509303">
    <property type="component" value="Chromosome"/>
</dbReference>
<keyword evidence="3" id="KW-1185">Reference proteome</keyword>
<evidence type="ECO:0000256" key="1">
    <source>
        <dbReference type="SAM" id="MobiDB-lite"/>
    </source>
</evidence>
<reference evidence="2 3" key="1">
    <citation type="submission" date="2020-06" db="EMBL/GenBank/DDBJ databases">
        <title>Genome mining for natural products.</title>
        <authorList>
            <person name="Zhang B."/>
            <person name="Shi J."/>
            <person name="Ge H."/>
        </authorList>
    </citation>
    <scope>NUCLEOTIDE SEQUENCE [LARGE SCALE GENOMIC DNA]</scope>
    <source>
        <strain evidence="2 3">NA00687</strain>
    </source>
</reference>
<name>A0A7H8NAX7_9ACTN</name>
<feature type="compositionally biased region" description="Pro residues" evidence="1">
    <location>
        <begin position="127"/>
        <end position="139"/>
    </location>
</feature>
<sequence length="397" mass="40203">MPLPDAIPTVTVTGRYLTLDGKPLSGQVIFRAPAMLTFPRADVVLAGPTVAQLDAAGRFEVTLPATDAPDMSPTGWSYTVAEQLAGVPTTRPPFQVVLPAATPEVDIDDLAPTDPTTPNYVPVKGDPGPPGPAGEPGPPGAQGDPGPAGAPGAPGVVQSVNGQSTATVQLGAADVHAVPDTAPGAALGVAQLDAAGRVPAAQLPPGPGTWGPTDYGLAGWAYDLAAGSPAPGDMPHQAGRLYLIGVPLRQAATVRRLVVHTMKYDRAASGLTTAHLGLYDASLTRLATTGDVAAQWPAEARIGGSLTRWDLPAPLSVAAGGYYVAVLLRGTGTAGPYLAATAWVQAAAVSSAKPVTTSGMYRWLQTSSTTLTSLPSTLALGEMTEGTTCYWAGVETA</sequence>
<proteinExistence type="predicted"/>
<accession>A0A7H8NAX7</accession>
<dbReference type="Gene3D" id="1.20.5.320">
    <property type="entry name" value="6-Phosphogluconate Dehydrogenase, domain 3"/>
    <property type="match status" value="1"/>
</dbReference>
<evidence type="ECO:0000313" key="2">
    <source>
        <dbReference type="EMBL" id="QKW51680.1"/>
    </source>
</evidence>